<feature type="compositionally biased region" description="Basic and acidic residues" evidence="2">
    <location>
        <begin position="234"/>
        <end position="257"/>
    </location>
</feature>
<dbReference type="PANTHER" id="PTHR12072:SF5">
    <property type="entry name" value="CWF19-LIKE PROTEIN 2"/>
    <property type="match status" value="1"/>
</dbReference>
<feature type="compositionally biased region" description="Basic residues" evidence="2">
    <location>
        <begin position="24"/>
        <end position="54"/>
    </location>
</feature>
<reference evidence="6" key="1">
    <citation type="submission" date="2025-08" db="UniProtKB">
        <authorList>
            <consortium name="RefSeq"/>
        </authorList>
    </citation>
    <scope>IDENTIFICATION</scope>
</reference>
<evidence type="ECO:0000259" key="4">
    <source>
        <dbReference type="Pfam" id="PF04677"/>
    </source>
</evidence>
<feature type="region of interest" description="Disordered" evidence="2">
    <location>
        <begin position="14"/>
        <end position="66"/>
    </location>
</feature>
<feature type="compositionally biased region" description="Polar residues" evidence="2">
    <location>
        <begin position="281"/>
        <end position="290"/>
    </location>
</feature>
<dbReference type="InterPro" id="IPR006767">
    <property type="entry name" value="Cwf19-like_C_dom-2"/>
</dbReference>
<dbReference type="RefSeq" id="XP_011631630.1">
    <property type="nucleotide sequence ID" value="XM_011633328.2"/>
</dbReference>
<gene>
    <name evidence="6" type="primary">LOC105423554</name>
</gene>
<dbReference type="PANTHER" id="PTHR12072">
    <property type="entry name" value="CWF19, CELL CYCLE CONTROL PROTEIN"/>
    <property type="match status" value="1"/>
</dbReference>
<keyword evidence="5" id="KW-1185">Reference proteome</keyword>
<protein>
    <submittedName>
        <fullName evidence="6">CWF19-like protein 2 isoform X1</fullName>
    </submittedName>
</protein>
<comment type="similarity">
    <text evidence="1">Belongs to the CWF19 family.</text>
</comment>
<evidence type="ECO:0000256" key="1">
    <source>
        <dbReference type="ARBA" id="ARBA00006795"/>
    </source>
</evidence>
<dbReference type="SUPFAM" id="SSF54197">
    <property type="entry name" value="HIT-like"/>
    <property type="match status" value="1"/>
</dbReference>
<feature type="domain" description="Cwf19-like C-terminal" evidence="4">
    <location>
        <begin position="498"/>
        <end position="621"/>
    </location>
</feature>
<sequence>MEYVNIYKTQIDKAKHNDKDSLSVHRKSSKKFKSKKKRKFNKKEDKKHKRKRKYSSSSSKSYDSDKFEWVEREDNKVLSCTAENLIESKVQANQLKRDEWMNLESFVPYMSKSNAKSQESDMKREDETKILNKPGQSDRELNPYWKNGGDGLPQNNPQKLDNPKILDANWLKRSLRRAKEQASRDGKSLEEVAAERWGSLEAIQVMIAKAESMSNAEQHKSYYKRYYNERNDKDLHGNFDSGREHSRSSGEHARKVDQLSQRCVELKQNYRKPENNDDYRQQTVPTSSRIKSWKKDKNDDKRCKDVTELPTFNHPSREVDSVFDNTSTTNSNKNIDILTETQMNKLGARVIKAELMGDDELATKLKIQLEHARKHVASYNTIAQEETVILTRTDAKGIARPIQSRNQSKRFAENDRKKKTAETHISGERVRYFVDDDKYSLREMFQQEKGRSANEDEEMLMKIVSRSTDQMDDVFEQQITRTDSETRQDKRNYIQAIKEHKDLSKRMDNCWWCLDSKNMLKHMVVTMDSVICLNLPASTSLTNGHCILTPIQHIACQLQLDEDAWDRLKELKKKLIKMFTNEDLYPIFYEVYKKHCKFSHMQLECIPLPKEIGESAPIYFKKALLECETEWSINKKIVDLTCKDIRHAIPNGLSYFMVEFGSHPGYAHIIENEEMFPRNFAKEIIGGMLDLDHNLWRKPRRQNFEEQRLKVLEFTEKWKKV</sequence>
<dbReference type="Pfam" id="PF04677">
    <property type="entry name" value="CwfJ_C_1"/>
    <property type="match status" value="1"/>
</dbReference>
<feature type="compositionally biased region" description="Basic and acidic residues" evidence="2">
    <location>
        <begin position="271"/>
        <end position="280"/>
    </location>
</feature>
<dbReference type="GO" id="GO:0000398">
    <property type="term" value="P:mRNA splicing, via spliceosome"/>
    <property type="evidence" value="ECO:0007669"/>
    <property type="project" value="TreeGrafter"/>
</dbReference>
<dbReference type="KEGG" id="pbar:105423554"/>
<accession>A0A6I9VZZ6</accession>
<evidence type="ECO:0000256" key="2">
    <source>
        <dbReference type="SAM" id="MobiDB-lite"/>
    </source>
</evidence>
<feature type="compositionally biased region" description="Basic and acidic residues" evidence="2">
    <location>
        <begin position="410"/>
        <end position="422"/>
    </location>
</feature>
<evidence type="ECO:0000313" key="6">
    <source>
        <dbReference type="RefSeq" id="XP_011631630.1"/>
    </source>
</evidence>
<feature type="compositionally biased region" description="Basic and acidic residues" evidence="2">
    <location>
        <begin position="14"/>
        <end position="23"/>
    </location>
</feature>
<dbReference type="InterPro" id="IPR006768">
    <property type="entry name" value="Cwf19-like_C_dom-1"/>
</dbReference>
<dbReference type="Gene3D" id="3.30.428.10">
    <property type="entry name" value="HIT-like"/>
    <property type="match status" value="1"/>
</dbReference>
<organism evidence="5 6">
    <name type="scientific">Pogonomyrmex barbatus</name>
    <name type="common">red harvester ant</name>
    <dbReference type="NCBI Taxonomy" id="144034"/>
    <lineage>
        <taxon>Eukaryota</taxon>
        <taxon>Metazoa</taxon>
        <taxon>Ecdysozoa</taxon>
        <taxon>Arthropoda</taxon>
        <taxon>Hexapoda</taxon>
        <taxon>Insecta</taxon>
        <taxon>Pterygota</taxon>
        <taxon>Neoptera</taxon>
        <taxon>Endopterygota</taxon>
        <taxon>Hymenoptera</taxon>
        <taxon>Apocrita</taxon>
        <taxon>Aculeata</taxon>
        <taxon>Formicoidea</taxon>
        <taxon>Formicidae</taxon>
        <taxon>Myrmicinae</taxon>
        <taxon>Pogonomyrmex</taxon>
    </lineage>
</organism>
<evidence type="ECO:0000259" key="3">
    <source>
        <dbReference type="Pfam" id="PF04676"/>
    </source>
</evidence>
<dbReference type="GO" id="GO:0071014">
    <property type="term" value="C:post-mRNA release spliceosomal complex"/>
    <property type="evidence" value="ECO:0007669"/>
    <property type="project" value="TreeGrafter"/>
</dbReference>
<feature type="region of interest" description="Disordered" evidence="2">
    <location>
        <begin position="234"/>
        <end position="301"/>
    </location>
</feature>
<dbReference type="OrthoDB" id="2113965at2759"/>
<dbReference type="Proteomes" id="UP000504615">
    <property type="component" value="Unplaced"/>
</dbReference>
<feature type="domain" description="Cwf19-like protein C-terminal" evidence="3">
    <location>
        <begin position="630"/>
        <end position="720"/>
    </location>
</feature>
<dbReference type="Pfam" id="PF04676">
    <property type="entry name" value="CwfJ_C_2"/>
    <property type="match status" value="1"/>
</dbReference>
<dbReference type="GeneID" id="105423554"/>
<dbReference type="AlphaFoldDB" id="A0A6I9VZZ6"/>
<dbReference type="InterPro" id="IPR036265">
    <property type="entry name" value="HIT-like_sf"/>
</dbReference>
<proteinExistence type="inferred from homology"/>
<dbReference type="InterPro" id="IPR040194">
    <property type="entry name" value="Cwf19-like"/>
</dbReference>
<feature type="region of interest" description="Disordered" evidence="2">
    <location>
        <begin position="402"/>
        <end position="422"/>
    </location>
</feature>
<evidence type="ECO:0000313" key="5">
    <source>
        <dbReference type="Proteomes" id="UP000504615"/>
    </source>
</evidence>
<name>A0A6I9VZZ6_9HYME</name>